<dbReference type="PANTHER" id="PTHR39244">
    <property type="entry name" value="NATTERIN-4"/>
    <property type="match status" value="1"/>
</dbReference>
<protein>
    <recommendedName>
        <fullName evidence="3">Agglutinin domain-containing protein</fullName>
    </recommendedName>
</protein>
<gene>
    <name evidence="1" type="ORF">CK203_052261</name>
</gene>
<sequence>MESGVPFIADGKLEISSEFSGTYEWGETESVTTAMETVYNVTVPAMTKVTVSMIATQGSCDVPFSYTQRDTLTDGKNVVYNMDDGVYVGVNCFNVKYHTKEEKL</sequence>
<evidence type="ECO:0000313" key="2">
    <source>
        <dbReference type="Proteomes" id="UP000288805"/>
    </source>
</evidence>
<name>A0A438FWE1_VITVI</name>
<proteinExistence type="predicted"/>
<evidence type="ECO:0000313" key="1">
    <source>
        <dbReference type="EMBL" id="RVW64277.1"/>
    </source>
</evidence>
<comment type="caution">
    <text evidence="1">The sequence shown here is derived from an EMBL/GenBank/DDBJ whole genome shotgun (WGS) entry which is preliminary data.</text>
</comment>
<dbReference type="CDD" id="cd20216">
    <property type="entry name" value="PFM_HFR-2-like"/>
    <property type="match status" value="1"/>
</dbReference>
<dbReference type="InterPro" id="IPR053237">
    <property type="entry name" value="Natterin_C"/>
</dbReference>
<dbReference type="PANTHER" id="PTHR39244:SF5">
    <property type="entry name" value="NATTERIN-3-LIKE"/>
    <property type="match status" value="1"/>
</dbReference>
<organism evidence="1 2">
    <name type="scientific">Vitis vinifera</name>
    <name type="common">Grape</name>
    <dbReference type="NCBI Taxonomy" id="29760"/>
    <lineage>
        <taxon>Eukaryota</taxon>
        <taxon>Viridiplantae</taxon>
        <taxon>Streptophyta</taxon>
        <taxon>Embryophyta</taxon>
        <taxon>Tracheophyta</taxon>
        <taxon>Spermatophyta</taxon>
        <taxon>Magnoliopsida</taxon>
        <taxon>eudicotyledons</taxon>
        <taxon>Gunneridae</taxon>
        <taxon>Pentapetalae</taxon>
        <taxon>rosids</taxon>
        <taxon>Vitales</taxon>
        <taxon>Vitaceae</taxon>
        <taxon>Viteae</taxon>
        <taxon>Vitis</taxon>
    </lineage>
</organism>
<dbReference type="AlphaFoldDB" id="A0A438FWE1"/>
<dbReference type="Gene3D" id="2.170.15.10">
    <property type="entry name" value="Proaerolysin, chain A, domain 3"/>
    <property type="match status" value="1"/>
</dbReference>
<accession>A0A438FWE1</accession>
<evidence type="ECO:0008006" key="3">
    <source>
        <dbReference type="Google" id="ProtNLM"/>
    </source>
</evidence>
<reference evidence="1 2" key="1">
    <citation type="journal article" date="2018" name="PLoS Genet.">
        <title>Population sequencing reveals clonal diversity and ancestral inbreeding in the grapevine cultivar Chardonnay.</title>
        <authorList>
            <person name="Roach M.J."/>
            <person name="Johnson D.L."/>
            <person name="Bohlmann J."/>
            <person name="van Vuuren H.J."/>
            <person name="Jones S.J."/>
            <person name="Pretorius I.S."/>
            <person name="Schmidt S.A."/>
            <person name="Borneman A.R."/>
        </authorList>
    </citation>
    <scope>NUCLEOTIDE SEQUENCE [LARGE SCALE GENOMIC DNA]</scope>
    <source>
        <strain evidence="2">cv. Chardonnay</strain>
        <tissue evidence="1">Leaf</tissue>
    </source>
</reference>
<dbReference type="Proteomes" id="UP000288805">
    <property type="component" value="Unassembled WGS sequence"/>
</dbReference>
<dbReference type="EMBL" id="QGNW01000723">
    <property type="protein sequence ID" value="RVW64277.1"/>
    <property type="molecule type" value="Genomic_DNA"/>
</dbReference>
<dbReference type="SUPFAM" id="SSF56973">
    <property type="entry name" value="Aerolisin/ETX pore-forming domain"/>
    <property type="match status" value="1"/>
</dbReference>